<proteinExistence type="predicted"/>
<evidence type="ECO:0000313" key="3">
    <source>
        <dbReference type="Proteomes" id="UP000003947"/>
    </source>
</evidence>
<evidence type="ECO:0000313" key="2">
    <source>
        <dbReference type="EMBL" id="EIM24440.1"/>
    </source>
</evidence>
<organism evidence="2 3">
    <name type="scientific">Microvirga lotononidis</name>
    <dbReference type="NCBI Taxonomy" id="864069"/>
    <lineage>
        <taxon>Bacteria</taxon>
        <taxon>Pseudomonadati</taxon>
        <taxon>Pseudomonadota</taxon>
        <taxon>Alphaproteobacteria</taxon>
        <taxon>Hyphomicrobiales</taxon>
        <taxon>Methylobacteriaceae</taxon>
        <taxon>Microvirga</taxon>
    </lineage>
</organism>
<accession>I4YKE8</accession>
<keyword evidence="1" id="KW-1133">Transmembrane helix</keyword>
<dbReference type="HOGENOM" id="CLU_2024544_0_0_5"/>
<evidence type="ECO:0000256" key="1">
    <source>
        <dbReference type="SAM" id="Phobius"/>
    </source>
</evidence>
<keyword evidence="1" id="KW-0472">Membrane</keyword>
<dbReference type="Proteomes" id="UP000003947">
    <property type="component" value="Unassembled WGS sequence"/>
</dbReference>
<reference evidence="2 3" key="1">
    <citation type="submission" date="2012-02" db="EMBL/GenBank/DDBJ databases">
        <title>Improved High-Quality Draft sequence of Microvirga sp. WSM3557.</title>
        <authorList>
            <consortium name="US DOE Joint Genome Institute"/>
            <person name="Lucas S."/>
            <person name="Han J."/>
            <person name="Lapidus A."/>
            <person name="Cheng J.-F."/>
            <person name="Goodwin L."/>
            <person name="Pitluck S."/>
            <person name="Peters L."/>
            <person name="Zhang X."/>
            <person name="Detter J.C."/>
            <person name="Han C."/>
            <person name="Tapia R."/>
            <person name="Land M."/>
            <person name="Hauser L."/>
            <person name="Kyrpides N."/>
            <person name="Ivanova N."/>
            <person name="Pagani I."/>
            <person name="Brau L."/>
            <person name="Yates R."/>
            <person name="O'Hara G."/>
            <person name="Rui T."/>
            <person name="Howieson J."/>
            <person name="Reeve W."/>
            <person name="Woyke T."/>
        </authorList>
    </citation>
    <scope>NUCLEOTIDE SEQUENCE [LARGE SCALE GENOMIC DNA]</scope>
    <source>
        <strain evidence="2 3">WSM3557</strain>
    </source>
</reference>
<feature type="transmembrane region" description="Helical" evidence="1">
    <location>
        <begin position="97"/>
        <end position="116"/>
    </location>
</feature>
<feature type="transmembrane region" description="Helical" evidence="1">
    <location>
        <begin position="41"/>
        <end position="59"/>
    </location>
</feature>
<dbReference type="OrthoDB" id="7408369at2"/>
<keyword evidence="1" id="KW-0812">Transmembrane</keyword>
<feature type="transmembrane region" description="Helical" evidence="1">
    <location>
        <begin position="7"/>
        <end position="25"/>
    </location>
</feature>
<name>I4YKE8_9HYPH</name>
<protein>
    <submittedName>
        <fullName evidence="2">Uncharacterized protein</fullName>
    </submittedName>
</protein>
<sequence>MRFARWVFRLAGLYGIVLLTPFYFLEKQIGAVTVPIAHPEYFYGFVGTALSAQILFLIVSTDPVRFRPAMVACVIEKLAFGIPVWILWSMARVGLDVVSLGTIDLIWAALFTIVYVRLGVQVRMIRGATSVVNSTL</sequence>
<dbReference type="STRING" id="864069.MicloDRAFT_00069590"/>
<keyword evidence="3" id="KW-1185">Reference proteome</keyword>
<gene>
    <name evidence="2" type="ORF">MicloDRAFT_00069590</name>
</gene>
<dbReference type="PATRIC" id="fig|864069.3.peg.7443"/>
<dbReference type="AlphaFoldDB" id="I4YKE8"/>
<feature type="transmembrane region" description="Helical" evidence="1">
    <location>
        <begin position="71"/>
        <end position="91"/>
    </location>
</feature>
<dbReference type="EMBL" id="JH660648">
    <property type="protein sequence ID" value="EIM24440.1"/>
    <property type="molecule type" value="Genomic_DNA"/>
</dbReference>
<dbReference type="eggNOG" id="ENOG503306N">
    <property type="taxonomic scope" value="Bacteria"/>
</dbReference>